<name>A0A433WLI4_9BACT</name>
<evidence type="ECO:0000313" key="1">
    <source>
        <dbReference type="EMBL" id="NSL90206.1"/>
    </source>
</evidence>
<accession>A0A433WLI4</accession>
<proteinExistence type="predicted"/>
<keyword evidence="2" id="KW-1185">Reference proteome</keyword>
<gene>
    <name evidence="1" type="ORF">ECE50_025450</name>
</gene>
<dbReference type="EMBL" id="RIAR02000001">
    <property type="protein sequence ID" value="NSL90206.1"/>
    <property type="molecule type" value="Genomic_DNA"/>
</dbReference>
<protein>
    <submittedName>
        <fullName evidence="1">Uncharacterized protein</fullName>
    </submittedName>
</protein>
<dbReference type="AlphaFoldDB" id="A0A433WLI4"/>
<dbReference type="SUPFAM" id="SSF52266">
    <property type="entry name" value="SGNH hydrolase"/>
    <property type="match status" value="1"/>
</dbReference>
<organism evidence="1 2">
    <name type="scientific">Chitinophaga solisilvae</name>
    <dbReference type="NCBI Taxonomy" id="1233460"/>
    <lineage>
        <taxon>Bacteria</taxon>
        <taxon>Pseudomonadati</taxon>
        <taxon>Bacteroidota</taxon>
        <taxon>Chitinophagia</taxon>
        <taxon>Chitinophagales</taxon>
        <taxon>Chitinophagaceae</taxon>
        <taxon>Chitinophaga</taxon>
    </lineage>
</organism>
<comment type="caution">
    <text evidence="1">The sequence shown here is derived from an EMBL/GenBank/DDBJ whole genome shotgun (WGS) entry which is preliminary data.</text>
</comment>
<dbReference type="Proteomes" id="UP000281028">
    <property type="component" value="Unassembled WGS sequence"/>
</dbReference>
<dbReference type="OrthoDB" id="869432at2"/>
<sequence length="320" mass="37819">MKKFLQKVCLLVLPLLALMYPLDKLLSAGLKRVHGEGGGDIGELEVMRDIYDGKINSDIVVYGSSRAWIQINSSILEDSLKKQVYNLGIDGHNFHLQYMRHRELLKHNRKPQMIVLSVDIFSLQRRADLYEYSQFMPYMLWNENMYNFTSTYQGFNKTDYFIPLMRYAGKTEVLDLIVRNITHDIPDYRTKGFRGMHADWNDDFDNAKKTGVKYTIHYDTASIRLFEQFIRECKEDNIQLVTIYAPEYIEGQQFIAGRADLFNLYRRFFEKYHIPFLDFTNDELCFDKKYFYNSMHLNYIGADLFSSKLAHRLKALQTDN</sequence>
<evidence type="ECO:0000313" key="2">
    <source>
        <dbReference type="Proteomes" id="UP000281028"/>
    </source>
</evidence>
<reference evidence="1" key="1">
    <citation type="submission" date="2020-05" db="EMBL/GenBank/DDBJ databases">
        <title>Chitinophaga laudate sp. nov., isolated from a tropical peat swamp.</title>
        <authorList>
            <person name="Goh C.B.S."/>
            <person name="Lee M.S."/>
            <person name="Parimannan S."/>
            <person name="Pasbakhsh P."/>
            <person name="Yule C.M."/>
            <person name="Rajandas H."/>
            <person name="Loke S."/>
            <person name="Croft L."/>
            <person name="Tan J.B.L."/>
        </authorList>
    </citation>
    <scope>NUCLEOTIDE SEQUENCE</scope>
    <source>
        <strain evidence="1">Mgbs1</strain>
    </source>
</reference>